<feature type="non-terminal residue" evidence="1">
    <location>
        <position position="253"/>
    </location>
</feature>
<feature type="non-terminal residue" evidence="1">
    <location>
        <position position="1"/>
    </location>
</feature>
<organism evidence="1 2">
    <name type="scientific">Orchesella cincta</name>
    <name type="common">Springtail</name>
    <name type="synonym">Podura cincta</name>
    <dbReference type="NCBI Taxonomy" id="48709"/>
    <lineage>
        <taxon>Eukaryota</taxon>
        <taxon>Metazoa</taxon>
        <taxon>Ecdysozoa</taxon>
        <taxon>Arthropoda</taxon>
        <taxon>Hexapoda</taxon>
        <taxon>Collembola</taxon>
        <taxon>Entomobryomorpha</taxon>
        <taxon>Entomobryoidea</taxon>
        <taxon>Orchesellidae</taxon>
        <taxon>Orchesellinae</taxon>
        <taxon>Orchesella</taxon>
    </lineage>
</organism>
<dbReference type="GO" id="GO:0036128">
    <property type="term" value="C:CatSper complex"/>
    <property type="evidence" value="ECO:0007669"/>
    <property type="project" value="InterPro"/>
</dbReference>
<keyword evidence="2" id="KW-1185">Reference proteome</keyword>
<dbReference type="Proteomes" id="UP000094527">
    <property type="component" value="Unassembled WGS sequence"/>
</dbReference>
<comment type="caution">
    <text evidence="1">The sequence shown here is derived from an EMBL/GenBank/DDBJ whole genome shotgun (WGS) entry which is preliminary data.</text>
</comment>
<dbReference type="AlphaFoldDB" id="A0A1D2MLF7"/>
<gene>
    <name evidence="1" type="ORF">Ocin01_12807</name>
</gene>
<dbReference type="InterPro" id="IPR028246">
    <property type="entry name" value="CATSPERG"/>
</dbReference>
<dbReference type="EMBL" id="LJIJ01000899">
    <property type="protein sequence ID" value="ODM93876.1"/>
    <property type="molecule type" value="Genomic_DNA"/>
</dbReference>
<name>A0A1D2MLF7_ORCCI</name>
<protein>
    <submittedName>
        <fullName evidence="1">Uncharacterized protein</fullName>
    </submittedName>
</protein>
<evidence type="ECO:0000313" key="2">
    <source>
        <dbReference type="Proteomes" id="UP000094527"/>
    </source>
</evidence>
<dbReference type="PANTHER" id="PTHR14327:SF1">
    <property type="entry name" value="CATION CHANNEL SPERM-ASSOCIATED AUXILIARY SUBUNIT GAMMA"/>
    <property type="match status" value="1"/>
</dbReference>
<accession>A0A1D2MLF7</accession>
<dbReference type="GO" id="GO:0097228">
    <property type="term" value="C:sperm principal piece"/>
    <property type="evidence" value="ECO:0007669"/>
    <property type="project" value="InterPro"/>
</dbReference>
<reference evidence="1 2" key="1">
    <citation type="journal article" date="2016" name="Genome Biol. Evol.">
        <title>Gene Family Evolution Reflects Adaptation to Soil Environmental Stressors in the Genome of the Collembolan Orchesella cincta.</title>
        <authorList>
            <person name="Faddeeva-Vakhrusheva A."/>
            <person name="Derks M.F."/>
            <person name="Anvar S.Y."/>
            <person name="Agamennone V."/>
            <person name="Suring W."/>
            <person name="Smit S."/>
            <person name="van Straalen N.M."/>
            <person name="Roelofs D."/>
        </authorList>
    </citation>
    <scope>NUCLEOTIDE SEQUENCE [LARGE SCALE GENOMIC DNA]</scope>
    <source>
        <tissue evidence="1">Mixed pool</tissue>
    </source>
</reference>
<dbReference type="OrthoDB" id="9949093at2759"/>
<sequence length="253" mass="29058">GHYAFLTSKRELWYGNVGSLNQIRLRPSDTFGMITARQAQVREMSEAVPFSVFFDSDDNLVEMVAVVDKNGDVERISRRSINEKTIRRAKWYIKQLGKYADNLLSKLALIATDQNAKSKDMPAEMLEPLRYQPSKYTIFCPYSSPAFRHNFSVKHARAQTFVFPVPGQHADLGNTYLKSTLLTYQAIIFGLVWNTYLHEPHRTYSYVNLDPFIQWNRNRKDAAIIGALQYVHNNATTDGILVEPVKYSKLVLN</sequence>
<evidence type="ECO:0000313" key="1">
    <source>
        <dbReference type="EMBL" id="ODM93876.1"/>
    </source>
</evidence>
<proteinExistence type="predicted"/>
<dbReference type="PANTHER" id="PTHR14327">
    <property type="entry name" value="CATION CHANNEL SPERM-ASSOCIATED PROTEIN SUBUNIT GAMMA"/>
    <property type="match status" value="1"/>
</dbReference>